<dbReference type="PANTHER" id="PTHR48081:SF8">
    <property type="entry name" value="ALPHA_BETA HYDROLASE FOLD-3 DOMAIN-CONTAINING PROTEIN-RELATED"/>
    <property type="match status" value="1"/>
</dbReference>
<name>A0A2I2G3L3_9EURO</name>
<dbReference type="InterPro" id="IPR029058">
    <property type="entry name" value="AB_hydrolase_fold"/>
</dbReference>
<dbReference type="Gene3D" id="3.40.50.1820">
    <property type="entry name" value="alpha/beta hydrolase"/>
    <property type="match status" value="1"/>
</dbReference>
<dbReference type="GeneID" id="36558575"/>
<dbReference type="PANTHER" id="PTHR48081">
    <property type="entry name" value="AB HYDROLASE SUPERFAMILY PROTEIN C4A8.06C"/>
    <property type="match status" value="1"/>
</dbReference>
<dbReference type="STRING" id="1392250.A0A2I2G3L3"/>
<keyword evidence="1 3" id="KW-0378">Hydrolase</keyword>
<dbReference type="EMBL" id="MSFO01000005">
    <property type="protein sequence ID" value="PLB47466.1"/>
    <property type="molecule type" value="Genomic_DNA"/>
</dbReference>
<organism evidence="3 4">
    <name type="scientific">Aspergillus steynii IBT 23096</name>
    <dbReference type="NCBI Taxonomy" id="1392250"/>
    <lineage>
        <taxon>Eukaryota</taxon>
        <taxon>Fungi</taxon>
        <taxon>Dikarya</taxon>
        <taxon>Ascomycota</taxon>
        <taxon>Pezizomycotina</taxon>
        <taxon>Eurotiomycetes</taxon>
        <taxon>Eurotiomycetidae</taxon>
        <taxon>Eurotiales</taxon>
        <taxon>Aspergillaceae</taxon>
        <taxon>Aspergillus</taxon>
        <taxon>Aspergillus subgen. Circumdati</taxon>
    </lineage>
</organism>
<evidence type="ECO:0000313" key="4">
    <source>
        <dbReference type="Proteomes" id="UP000234275"/>
    </source>
</evidence>
<protein>
    <submittedName>
        <fullName evidence="3">Alpha/beta-hydrolase</fullName>
    </submittedName>
</protein>
<evidence type="ECO:0000259" key="2">
    <source>
        <dbReference type="Pfam" id="PF07859"/>
    </source>
</evidence>
<sequence length="306" mass="34382">MGSQYFEKKSIASFLRVLVRMHTPVDPHPDDVLAVPSRDPDRTIKVHFYQDPDAVDAAKPAPAVVNFCGSGFTLRYFGTDDDYCHYISRRTGRAVLDVKYRLAPEHPFKAAFDDAEDVVSWVRSQPDRFDRSFLSLSGFSAGGNLALAVTSSSPLFMIGDDLDSRPEFHSVLAFYAPMNLSQPTPEKPQIDDRNLIMRKIFPHISHFCHKCLNPGRLDTADPRFSPIFADPHNFPSKVLIVTAAQDPFAIEGEELAEKIRHADGHHVVCQRMERCPHGWDKKAKDGTPQGDAKREAYDLAVDMLRS</sequence>
<proteinExistence type="predicted"/>
<dbReference type="VEuPathDB" id="FungiDB:P170DRAFT_447436"/>
<dbReference type="OrthoDB" id="408631at2759"/>
<dbReference type="Proteomes" id="UP000234275">
    <property type="component" value="Unassembled WGS sequence"/>
</dbReference>
<feature type="domain" description="Alpha/beta hydrolase fold-3" evidence="2">
    <location>
        <begin position="64"/>
        <end position="279"/>
    </location>
</feature>
<dbReference type="SUPFAM" id="SSF53474">
    <property type="entry name" value="alpha/beta-Hydrolases"/>
    <property type="match status" value="1"/>
</dbReference>
<dbReference type="GO" id="GO:0016787">
    <property type="term" value="F:hydrolase activity"/>
    <property type="evidence" value="ECO:0007669"/>
    <property type="project" value="UniProtKB-KW"/>
</dbReference>
<evidence type="ECO:0000256" key="1">
    <source>
        <dbReference type="ARBA" id="ARBA00022801"/>
    </source>
</evidence>
<evidence type="ECO:0000313" key="3">
    <source>
        <dbReference type="EMBL" id="PLB47466.1"/>
    </source>
</evidence>
<comment type="caution">
    <text evidence="3">The sequence shown here is derived from an EMBL/GenBank/DDBJ whole genome shotgun (WGS) entry which is preliminary data.</text>
</comment>
<dbReference type="AlphaFoldDB" id="A0A2I2G3L3"/>
<keyword evidence="4" id="KW-1185">Reference proteome</keyword>
<gene>
    <name evidence="3" type="ORF">P170DRAFT_447436</name>
</gene>
<dbReference type="InterPro" id="IPR013094">
    <property type="entry name" value="AB_hydrolase_3"/>
</dbReference>
<dbReference type="InterPro" id="IPR050300">
    <property type="entry name" value="GDXG_lipolytic_enzyme"/>
</dbReference>
<reference evidence="3 4" key="1">
    <citation type="submission" date="2016-12" db="EMBL/GenBank/DDBJ databases">
        <title>The genomes of Aspergillus section Nigri reveals drivers in fungal speciation.</title>
        <authorList>
            <consortium name="DOE Joint Genome Institute"/>
            <person name="Vesth T.C."/>
            <person name="Nybo J."/>
            <person name="Theobald S."/>
            <person name="Brandl J."/>
            <person name="Frisvad J.C."/>
            <person name="Nielsen K.F."/>
            <person name="Lyhne E.K."/>
            <person name="Kogle M.E."/>
            <person name="Kuo A."/>
            <person name="Riley R."/>
            <person name="Clum A."/>
            <person name="Nolan M."/>
            <person name="Lipzen A."/>
            <person name="Salamov A."/>
            <person name="Henrissat B."/>
            <person name="Wiebenga A."/>
            <person name="De Vries R.P."/>
            <person name="Grigoriev I.V."/>
            <person name="Mortensen U.H."/>
            <person name="Andersen M.R."/>
            <person name="Baker S.E."/>
        </authorList>
    </citation>
    <scope>NUCLEOTIDE SEQUENCE [LARGE SCALE GENOMIC DNA]</scope>
    <source>
        <strain evidence="3 4">IBT 23096</strain>
    </source>
</reference>
<dbReference type="Pfam" id="PF07859">
    <property type="entry name" value="Abhydrolase_3"/>
    <property type="match status" value="1"/>
</dbReference>
<dbReference type="RefSeq" id="XP_024702768.1">
    <property type="nucleotide sequence ID" value="XM_024850876.1"/>
</dbReference>
<accession>A0A2I2G3L3</accession>